<dbReference type="eggNOG" id="COG1538">
    <property type="taxonomic scope" value="Bacteria"/>
</dbReference>
<dbReference type="HOGENOM" id="CLU_012817_10_1_0"/>
<protein>
    <submittedName>
        <fullName evidence="9">Outer membrane efflux protein</fullName>
    </submittedName>
</protein>
<feature type="chain" id="PRO_5003229093" evidence="8">
    <location>
        <begin position="25"/>
        <end position="493"/>
    </location>
</feature>
<dbReference type="Gene3D" id="1.20.1600.10">
    <property type="entry name" value="Outer membrane efflux proteins (OEP)"/>
    <property type="match status" value="1"/>
</dbReference>
<feature type="signal peptide" evidence="8">
    <location>
        <begin position="1"/>
        <end position="24"/>
    </location>
</feature>
<dbReference type="InterPro" id="IPR003423">
    <property type="entry name" value="OMP_efflux"/>
</dbReference>
<keyword evidence="10" id="KW-1185">Reference proteome</keyword>
<dbReference type="GO" id="GO:0015288">
    <property type="term" value="F:porin activity"/>
    <property type="evidence" value="ECO:0007669"/>
    <property type="project" value="TreeGrafter"/>
</dbReference>
<accession>E8V8Q4</accession>
<dbReference type="AlphaFoldDB" id="E8V8Q4"/>
<keyword evidence="3" id="KW-0813">Transport</keyword>
<keyword evidence="6" id="KW-0472">Membrane</keyword>
<keyword evidence="8" id="KW-0732">Signal</keyword>
<dbReference type="STRING" id="401053.AciPR4_3337"/>
<sequence length="493" mass="53649">MTRFRLNQLLVVATVLSLGAVAVAEDADVLPQGPQPQNVVSAPAPLVASLSIPSKIEGVEIAHSTGAALPLSLDQAIDLALKRSLSVALNQQNERQIGGLQLTVLNALIPSLSFSAQTSTQEVNLAAMGFKPATVAAFLPAGTTFDTIVKYDTTSAQVNLAQQLFNLPAYEAYKASKETARAIVFNSLLNRGDVVQGVATQYLMVLSDVDAIRNAQSQLISDTELVRQSAARHDAGVGTNLDLLRARVEMQQRERDLIVAQNNFAKDKIQLNRLMGIAADQELELTDPMPYNALEQLPLEDAKRLAYTRRKDLLSLQAQLQSSVLQRKAIRYERLPVVSVNGYYGVIGQTTGLYHGNFTAQGGLNFPIFEEARIRGDAEIAEADLRKLRAQIGSLRIDIEQQIRSSKLDVDSSAELVQVTRSNVALAIEALDQSSQRYRAGVDDTLPVVQAQATLADAQQRQTAAVFRFNQAKINLARATGVVETQYQNYLGK</sequence>
<evidence type="ECO:0000313" key="9">
    <source>
        <dbReference type="EMBL" id="ADV84091.1"/>
    </source>
</evidence>
<keyword evidence="5" id="KW-0812">Transmembrane</keyword>
<dbReference type="Proteomes" id="UP000006844">
    <property type="component" value="Chromosome"/>
</dbReference>
<dbReference type="PANTHER" id="PTHR30026">
    <property type="entry name" value="OUTER MEMBRANE PROTEIN TOLC"/>
    <property type="match status" value="1"/>
</dbReference>
<dbReference type="KEGG" id="tsa:AciPR4_3337"/>
<reference evidence="9 10" key="1">
    <citation type="journal article" date="2012" name="Stand. Genomic Sci.">
        <title>Complete genome sequence of Terriglobus saanensis type strain SP1PR4(T), an Acidobacteria from tundra soil.</title>
        <authorList>
            <person name="Rawat S.R."/>
            <person name="Mannisto M.K."/>
            <person name="Starovoytov V."/>
            <person name="Goodwin L."/>
            <person name="Nolan M."/>
            <person name="Hauser L."/>
            <person name="Land M."/>
            <person name="Davenport K.W."/>
            <person name="Woyke T."/>
            <person name="Haggblom M.M."/>
        </authorList>
    </citation>
    <scope>NUCLEOTIDE SEQUENCE</scope>
    <source>
        <strain evidence="10">ATCC BAA-1853 / DSM 23119 / SP1PR4</strain>
    </source>
</reference>
<proteinExistence type="inferred from homology"/>
<evidence type="ECO:0000256" key="3">
    <source>
        <dbReference type="ARBA" id="ARBA00022448"/>
    </source>
</evidence>
<evidence type="ECO:0000256" key="8">
    <source>
        <dbReference type="SAM" id="SignalP"/>
    </source>
</evidence>
<dbReference type="Pfam" id="PF02321">
    <property type="entry name" value="OEP"/>
    <property type="match status" value="2"/>
</dbReference>
<dbReference type="RefSeq" id="WP_013569822.1">
    <property type="nucleotide sequence ID" value="NC_014963.1"/>
</dbReference>
<dbReference type="GO" id="GO:0015562">
    <property type="term" value="F:efflux transmembrane transporter activity"/>
    <property type="evidence" value="ECO:0007669"/>
    <property type="project" value="InterPro"/>
</dbReference>
<keyword evidence="4" id="KW-1134">Transmembrane beta strand</keyword>
<dbReference type="GO" id="GO:0009279">
    <property type="term" value="C:cell outer membrane"/>
    <property type="evidence" value="ECO:0007669"/>
    <property type="project" value="UniProtKB-SubCell"/>
</dbReference>
<evidence type="ECO:0000256" key="2">
    <source>
        <dbReference type="ARBA" id="ARBA00007613"/>
    </source>
</evidence>
<evidence type="ECO:0000313" key="10">
    <source>
        <dbReference type="Proteomes" id="UP000006844"/>
    </source>
</evidence>
<evidence type="ECO:0000256" key="7">
    <source>
        <dbReference type="ARBA" id="ARBA00023237"/>
    </source>
</evidence>
<comment type="subcellular location">
    <subcellularLocation>
        <location evidence="1">Cell outer membrane</location>
    </subcellularLocation>
</comment>
<evidence type="ECO:0000256" key="4">
    <source>
        <dbReference type="ARBA" id="ARBA00022452"/>
    </source>
</evidence>
<keyword evidence="7" id="KW-0998">Cell outer membrane</keyword>
<dbReference type="PANTHER" id="PTHR30026:SF20">
    <property type="entry name" value="OUTER MEMBRANE PROTEIN TOLC"/>
    <property type="match status" value="1"/>
</dbReference>
<dbReference type="InterPro" id="IPR051906">
    <property type="entry name" value="TolC-like"/>
</dbReference>
<dbReference type="EMBL" id="CP002467">
    <property type="protein sequence ID" value="ADV84091.1"/>
    <property type="molecule type" value="Genomic_DNA"/>
</dbReference>
<evidence type="ECO:0000256" key="1">
    <source>
        <dbReference type="ARBA" id="ARBA00004442"/>
    </source>
</evidence>
<comment type="similarity">
    <text evidence="2">Belongs to the outer membrane factor (OMF) (TC 1.B.17) family.</text>
</comment>
<evidence type="ECO:0000256" key="5">
    <source>
        <dbReference type="ARBA" id="ARBA00022692"/>
    </source>
</evidence>
<dbReference type="SUPFAM" id="SSF56954">
    <property type="entry name" value="Outer membrane efflux proteins (OEP)"/>
    <property type="match status" value="1"/>
</dbReference>
<gene>
    <name evidence="9" type="ordered locus">AciPR4_3337</name>
</gene>
<name>E8V8Q4_TERSS</name>
<organism evidence="9 10">
    <name type="scientific">Terriglobus saanensis (strain ATCC BAA-1853 / DSM 23119 / SP1PR4)</name>
    <dbReference type="NCBI Taxonomy" id="401053"/>
    <lineage>
        <taxon>Bacteria</taxon>
        <taxon>Pseudomonadati</taxon>
        <taxon>Acidobacteriota</taxon>
        <taxon>Terriglobia</taxon>
        <taxon>Terriglobales</taxon>
        <taxon>Acidobacteriaceae</taxon>
        <taxon>Terriglobus</taxon>
    </lineage>
</organism>
<dbReference type="GO" id="GO:1990281">
    <property type="term" value="C:efflux pump complex"/>
    <property type="evidence" value="ECO:0007669"/>
    <property type="project" value="TreeGrafter"/>
</dbReference>
<evidence type="ECO:0000256" key="6">
    <source>
        <dbReference type="ARBA" id="ARBA00023136"/>
    </source>
</evidence>